<protein>
    <submittedName>
        <fullName evidence="1">Uncharacterized protein</fullName>
    </submittedName>
</protein>
<evidence type="ECO:0000313" key="1">
    <source>
        <dbReference type="EMBL" id="KAF2000094.1"/>
    </source>
</evidence>
<accession>A0A6A5WGN2</accession>
<dbReference type="EMBL" id="ML977591">
    <property type="protein sequence ID" value="KAF2000094.1"/>
    <property type="molecule type" value="Genomic_DNA"/>
</dbReference>
<dbReference type="Proteomes" id="UP000799779">
    <property type="component" value="Unassembled WGS sequence"/>
</dbReference>
<keyword evidence="2" id="KW-1185">Reference proteome</keyword>
<gene>
    <name evidence="1" type="ORF">P154DRAFT_209078</name>
</gene>
<proteinExistence type="predicted"/>
<dbReference type="AlphaFoldDB" id="A0A6A5WGN2"/>
<evidence type="ECO:0000313" key="2">
    <source>
        <dbReference type="Proteomes" id="UP000799779"/>
    </source>
</evidence>
<organism evidence="1 2">
    <name type="scientific">Amniculicola lignicola CBS 123094</name>
    <dbReference type="NCBI Taxonomy" id="1392246"/>
    <lineage>
        <taxon>Eukaryota</taxon>
        <taxon>Fungi</taxon>
        <taxon>Dikarya</taxon>
        <taxon>Ascomycota</taxon>
        <taxon>Pezizomycotina</taxon>
        <taxon>Dothideomycetes</taxon>
        <taxon>Pleosporomycetidae</taxon>
        <taxon>Pleosporales</taxon>
        <taxon>Amniculicolaceae</taxon>
        <taxon>Amniculicola</taxon>
    </lineage>
</organism>
<sequence>MRNIGIARLSGVQARFTVFPSMTVQTASGCLVVRGFGSGTRRGLWAPLEDFRDGRCVCRRTSSLSAENGSGRAVIGGQSGRCKYRPSRVVMRPSSLFPAAGDGRWMWCDSHVRRRSCGCCEDWCAAWTLKQRLTATTGRTRRSDRNTNLLHQQALDNAHRPRNGRLSIDSYDYGCNRTSPAYLSIQLPSRPPSGPLYQRAGDMRQRVAWQRWSDVGFDFDLPFPFSIPLVSLVEKDQEAPGGVF</sequence>
<dbReference type="PROSITE" id="PS51257">
    <property type="entry name" value="PROKAR_LIPOPROTEIN"/>
    <property type="match status" value="1"/>
</dbReference>
<reference evidence="1" key="1">
    <citation type="journal article" date="2020" name="Stud. Mycol.">
        <title>101 Dothideomycetes genomes: a test case for predicting lifestyles and emergence of pathogens.</title>
        <authorList>
            <person name="Haridas S."/>
            <person name="Albert R."/>
            <person name="Binder M."/>
            <person name="Bloem J."/>
            <person name="Labutti K."/>
            <person name="Salamov A."/>
            <person name="Andreopoulos B."/>
            <person name="Baker S."/>
            <person name="Barry K."/>
            <person name="Bills G."/>
            <person name="Bluhm B."/>
            <person name="Cannon C."/>
            <person name="Castanera R."/>
            <person name="Culley D."/>
            <person name="Daum C."/>
            <person name="Ezra D."/>
            <person name="Gonzalez J."/>
            <person name="Henrissat B."/>
            <person name="Kuo A."/>
            <person name="Liang C."/>
            <person name="Lipzen A."/>
            <person name="Lutzoni F."/>
            <person name="Magnuson J."/>
            <person name="Mondo S."/>
            <person name="Nolan M."/>
            <person name="Ohm R."/>
            <person name="Pangilinan J."/>
            <person name="Park H.-J."/>
            <person name="Ramirez L."/>
            <person name="Alfaro M."/>
            <person name="Sun H."/>
            <person name="Tritt A."/>
            <person name="Yoshinaga Y."/>
            <person name="Zwiers L.-H."/>
            <person name="Turgeon B."/>
            <person name="Goodwin S."/>
            <person name="Spatafora J."/>
            <person name="Crous P."/>
            <person name="Grigoriev I."/>
        </authorList>
    </citation>
    <scope>NUCLEOTIDE SEQUENCE</scope>
    <source>
        <strain evidence="1">CBS 123094</strain>
    </source>
</reference>
<name>A0A6A5WGN2_9PLEO</name>